<evidence type="ECO:0000259" key="4">
    <source>
        <dbReference type="PROSITE" id="PS50932"/>
    </source>
</evidence>
<evidence type="ECO:0000256" key="1">
    <source>
        <dbReference type="ARBA" id="ARBA00023015"/>
    </source>
</evidence>
<sequence>MVIDFKQRTTVTLAEVAAAAGVGESTVSRVLRNHGSFSPKARERVLDAVERLGYVPNRIAGTLASAGSRLVAFVIPSLTNIVFPDVLRGAGGVLEENHYQAVFSVTDYDSEREETLVSAMLAWRPTAVMLAGFEHTEGTLKILRASGCRVVELLDTDGTAADLAVGFSNRQAGRASAEFLLRRGYRRLGYVGHDLDLDTRAGKRFTGFCEALNLAGSRLAGREIRAGASSVESGRAGLKQLLERAPGLDAVYFSNDDMALGGYFHCLSNGIAVPADLALFGHNGLDIGQAIPQPLASIRTPRVATGKLAAELVINEAPPQVADLGFELIEGATA</sequence>
<dbReference type="PROSITE" id="PS50932">
    <property type="entry name" value="HTH_LACI_2"/>
    <property type="match status" value="1"/>
</dbReference>
<evidence type="ECO:0000256" key="3">
    <source>
        <dbReference type="ARBA" id="ARBA00023163"/>
    </source>
</evidence>
<keyword evidence="2" id="KW-0238">DNA-binding</keyword>
<dbReference type="AlphaFoldDB" id="A0A508X2Y1"/>
<dbReference type="GeneID" id="61609275"/>
<dbReference type="InterPro" id="IPR010982">
    <property type="entry name" value="Lambda_DNA-bd_dom_sf"/>
</dbReference>
<dbReference type="Pfam" id="PF00356">
    <property type="entry name" value="LacI"/>
    <property type="match status" value="1"/>
</dbReference>
<evidence type="ECO:0000256" key="2">
    <source>
        <dbReference type="ARBA" id="ARBA00023125"/>
    </source>
</evidence>
<dbReference type="Gene3D" id="1.10.260.40">
    <property type="entry name" value="lambda repressor-like DNA-binding domains"/>
    <property type="match status" value="1"/>
</dbReference>
<dbReference type="CDD" id="cd01575">
    <property type="entry name" value="PBP1_GntR"/>
    <property type="match status" value="1"/>
</dbReference>
<proteinExistence type="predicted"/>
<reference evidence="5" key="1">
    <citation type="submission" date="2019-06" db="EMBL/GenBank/DDBJ databases">
        <authorList>
            <person name="Le Quere A."/>
            <person name="Colella S."/>
        </authorList>
    </citation>
    <scope>NUCLEOTIDE SEQUENCE</scope>
    <source>
        <strain evidence="5">EmedicaeMD41</strain>
    </source>
</reference>
<protein>
    <submittedName>
        <fullName evidence="5">Regulatory protein LacI</fullName>
    </submittedName>
</protein>
<dbReference type="Proteomes" id="UP000507954">
    <property type="component" value="Unassembled WGS sequence"/>
</dbReference>
<dbReference type="GO" id="GO:0003700">
    <property type="term" value="F:DNA-binding transcription factor activity"/>
    <property type="evidence" value="ECO:0007669"/>
    <property type="project" value="TreeGrafter"/>
</dbReference>
<dbReference type="CDD" id="cd01392">
    <property type="entry name" value="HTH_LacI"/>
    <property type="match status" value="1"/>
</dbReference>
<dbReference type="PROSITE" id="PS00356">
    <property type="entry name" value="HTH_LACI_1"/>
    <property type="match status" value="1"/>
</dbReference>
<dbReference type="Gene3D" id="3.40.50.2300">
    <property type="match status" value="2"/>
</dbReference>
<dbReference type="EMBL" id="CABFNB010000121">
    <property type="protein sequence ID" value="VTZ63867.1"/>
    <property type="molecule type" value="Genomic_DNA"/>
</dbReference>
<keyword evidence="1" id="KW-0805">Transcription regulation</keyword>
<dbReference type="InterPro" id="IPR046335">
    <property type="entry name" value="LacI/GalR-like_sensor"/>
</dbReference>
<name>A0A508X2Y1_9HYPH</name>
<dbReference type="RefSeq" id="WP_012061261.1">
    <property type="nucleotide sequence ID" value="NZ_CABFNB010000121.1"/>
</dbReference>
<dbReference type="SUPFAM" id="SSF47413">
    <property type="entry name" value="lambda repressor-like DNA-binding domains"/>
    <property type="match status" value="1"/>
</dbReference>
<dbReference type="InterPro" id="IPR000843">
    <property type="entry name" value="HTH_LacI"/>
</dbReference>
<accession>A0A508X2Y1</accession>
<dbReference type="Pfam" id="PF13377">
    <property type="entry name" value="Peripla_BP_3"/>
    <property type="match status" value="1"/>
</dbReference>
<organism evidence="5">
    <name type="scientific">Sinorhizobium medicae</name>
    <dbReference type="NCBI Taxonomy" id="110321"/>
    <lineage>
        <taxon>Bacteria</taxon>
        <taxon>Pseudomonadati</taxon>
        <taxon>Pseudomonadota</taxon>
        <taxon>Alphaproteobacteria</taxon>
        <taxon>Hyphomicrobiales</taxon>
        <taxon>Rhizobiaceae</taxon>
        <taxon>Sinorhizobium/Ensifer group</taxon>
        <taxon>Sinorhizobium</taxon>
    </lineage>
</organism>
<dbReference type="OMA" id="AIFECQR"/>
<feature type="domain" description="HTH lacI-type" evidence="4">
    <location>
        <begin position="11"/>
        <end position="65"/>
    </location>
</feature>
<gene>
    <name evidence="5" type="ORF">EMEDMD4_530074</name>
</gene>
<dbReference type="GO" id="GO:0000976">
    <property type="term" value="F:transcription cis-regulatory region binding"/>
    <property type="evidence" value="ECO:0007669"/>
    <property type="project" value="TreeGrafter"/>
</dbReference>
<dbReference type="InterPro" id="IPR028082">
    <property type="entry name" value="Peripla_BP_I"/>
</dbReference>
<evidence type="ECO:0000313" key="5">
    <source>
        <dbReference type="EMBL" id="VTZ63867.1"/>
    </source>
</evidence>
<dbReference type="PANTHER" id="PTHR30146:SF33">
    <property type="entry name" value="TRANSCRIPTIONAL REGULATOR"/>
    <property type="match status" value="1"/>
</dbReference>
<dbReference type="PANTHER" id="PTHR30146">
    <property type="entry name" value="LACI-RELATED TRANSCRIPTIONAL REPRESSOR"/>
    <property type="match status" value="1"/>
</dbReference>
<keyword evidence="3" id="KW-0804">Transcription</keyword>
<dbReference type="SUPFAM" id="SSF53822">
    <property type="entry name" value="Periplasmic binding protein-like I"/>
    <property type="match status" value="1"/>
</dbReference>
<dbReference type="SMART" id="SM00354">
    <property type="entry name" value="HTH_LACI"/>
    <property type="match status" value="1"/>
</dbReference>